<dbReference type="GO" id="GO:0016620">
    <property type="term" value="F:oxidoreductase activity, acting on the aldehyde or oxo group of donors, NAD or NADP as acceptor"/>
    <property type="evidence" value="ECO:0007669"/>
    <property type="project" value="InterPro"/>
</dbReference>
<name>A0A5K3FI80_MESCO</name>
<dbReference type="InterPro" id="IPR016161">
    <property type="entry name" value="Ald_DH/histidinol_DH"/>
</dbReference>
<sequence length="682" mass="74089">MSSFVSDPLQVPVVAHSMKGLQSILFECAHQIGPLFSPDKPKLKTDAKVELKLCHLEQPLTICFSNDTCEFSKNKELLAYDSLKVEEFLRRLSSNAAADFFILSQSLIASLELQVGDLIAFDRLTYTLLLSEALNQIEQTRLTNSCVDEIKPVLINVASFENDFLLVLTRILKAFAVGTGVVVHCASLRLILPLYVFAKLAIVAGAPPYLVNFVPIHKTERHDFMFSSIQMIMRPADLDSAARAIVKASSYHAGMTSWRPSVVLVEQDYEKAFYKKVKNLLSGAPGDCSTLNENSHLSYSCAIPSYLKAEFEDHVKLACNDGGEVVRPSDDAGPVFIFGLTPASAMVEKTKTFPLGPSVIVLPFRTVNEGLKIAKYFGDRERRILGAGEYVSSIPKSATIWTDNSSLSLQVLAKLAGYTALGVNCGVHRLASSFLLAECSSKCPTVRIPGLPALVKGSFTCCNSNLSGDLLKTINSTDALLQTWKKLPFEKRLSAFTSSKDLASILPKLKLLRDDSAALLSPASSHVTLGDQLNCAFSNKLLCLLRKWQEPLGSVNVVLKSGELLPSLQELVISSIVLGNTVILIMPKGVAVNLEVNQFCESVNQLITQCFPTLSKLGPMVQVKQTESSEEEISAALASLPVSGISCLSDANVASDTADVSVEQLCRFTSVFWSVGGDLFAN</sequence>
<proteinExistence type="predicted"/>
<accession>A0A5K3FI80</accession>
<dbReference type="WBParaSite" id="MCU_008616-RA">
    <property type="protein sequence ID" value="MCU_008616-RA"/>
    <property type="gene ID" value="MCU_008616"/>
</dbReference>
<dbReference type="InterPro" id="IPR016163">
    <property type="entry name" value="Ald_DH_C"/>
</dbReference>
<organism evidence="1">
    <name type="scientific">Mesocestoides corti</name>
    <name type="common">Flatworm</name>
    <dbReference type="NCBI Taxonomy" id="53468"/>
    <lineage>
        <taxon>Eukaryota</taxon>
        <taxon>Metazoa</taxon>
        <taxon>Spiralia</taxon>
        <taxon>Lophotrochozoa</taxon>
        <taxon>Platyhelminthes</taxon>
        <taxon>Cestoda</taxon>
        <taxon>Eucestoda</taxon>
        <taxon>Cyclophyllidea</taxon>
        <taxon>Mesocestoididae</taxon>
        <taxon>Mesocestoides</taxon>
    </lineage>
</organism>
<dbReference type="AlphaFoldDB" id="A0A5K3FI80"/>
<protein>
    <submittedName>
        <fullName evidence="1">Aldedh domain-containing protein</fullName>
    </submittedName>
</protein>
<dbReference type="SUPFAM" id="SSF53720">
    <property type="entry name" value="ALDH-like"/>
    <property type="match status" value="1"/>
</dbReference>
<evidence type="ECO:0000313" key="1">
    <source>
        <dbReference type="WBParaSite" id="MCU_008616-RA"/>
    </source>
</evidence>
<dbReference type="Gene3D" id="3.40.309.10">
    <property type="entry name" value="Aldehyde Dehydrogenase, Chain A, domain 2"/>
    <property type="match status" value="1"/>
</dbReference>
<reference evidence="1" key="1">
    <citation type="submission" date="2019-11" db="UniProtKB">
        <authorList>
            <consortium name="WormBaseParasite"/>
        </authorList>
    </citation>
    <scope>IDENTIFICATION</scope>
</reference>